<dbReference type="EMBL" id="GG749532">
    <property type="protein sequence ID" value="KMW68928.1"/>
    <property type="molecule type" value="Genomic_DNA"/>
</dbReference>
<organism evidence="2">
    <name type="scientific">Ajellomyces dermatitidis (strain ATCC 18188 / CBS 674.68)</name>
    <name type="common">Blastomyces dermatitidis</name>
    <dbReference type="NCBI Taxonomy" id="653446"/>
    <lineage>
        <taxon>Eukaryota</taxon>
        <taxon>Fungi</taxon>
        <taxon>Dikarya</taxon>
        <taxon>Ascomycota</taxon>
        <taxon>Pezizomycotina</taxon>
        <taxon>Eurotiomycetes</taxon>
        <taxon>Eurotiomycetidae</taxon>
        <taxon>Onygenales</taxon>
        <taxon>Ajellomycetaceae</taxon>
        <taxon>Blastomyces</taxon>
    </lineage>
</organism>
<dbReference type="Proteomes" id="UP000007802">
    <property type="component" value="Unassembled WGS sequence"/>
</dbReference>
<dbReference type="AlphaFoldDB" id="A0A0J9ERJ2"/>
<gene>
    <name evidence="2" type="ORF">BDDG_13136</name>
</gene>
<protein>
    <submittedName>
        <fullName evidence="2">Uncharacterized protein</fullName>
    </submittedName>
</protein>
<feature type="compositionally biased region" description="Basic and acidic residues" evidence="1">
    <location>
        <begin position="90"/>
        <end position="107"/>
    </location>
</feature>
<accession>A0A0J9ERJ2</accession>
<sequence>MPLLTEMILAGAAARLRPLSKRSELRVRCPMQRKVRSEGLVRQIPAQTGGKEAVAMGSPTLPGLNIYWIVESSKLSRAPLEVIVGSVGTDGRKETSANESRLSRTMEGEEENMT</sequence>
<evidence type="ECO:0000256" key="1">
    <source>
        <dbReference type="SAM" id="MobiDB-lite"/>
    </source>
</evidence>
<dbReference type="OrthoDB" id="10461144at2759"/>
<feature type="region of interest" description="Disordered" evidence="1">
    <location>
        <begin position="88"/>
        <end position="114"/>
    </location>
</feature>
<name>A0A0J9ERJ2_AJEDA</name>
<evidence type="ECO:0000313" key="2">
    <source>
        <dbReference type="EMBL" id="KMW68928.1"/>
    </source>
</evidence>
<reference evidence="2" key="1">
    <citation type="submission" date="2010-03" db="EMBL/GenBank/DDBJ databases">
        <title>Annotation of Blastomyces dermatitidis strain ATCC 18188.</title>
        <authorList>
            <consortium name="The Broad Institute Genome Sequencing Platform"/>
            <consortium name="Broad Institute Genome Sequencing Center for Infectious Disease."/>
            <person name="Cuomo C."/>
            <person name="Klein B."/>
            <person name="Sullivan T."/>
            <person name="Heitman J."/>
            <person name="Young S."/>
            <person name="Zeng Q."/>
            <person name="Gargeya S."/>
            <person name="Alvarado L."/>
            <person name="Berlin A.M."/>
            <person name="Chapman S.B."/>
            <person name="Chen Z."/>
            <person name="Freedman E."/>
            <person name="Gellesch M."/>
            <person name="Goldberg J."/>
            <person name="Griggs A."/>
            <person name="Gujja S."/>
            <person name="Heilman E."/>
            <person name="Heiman D."/>
            <person name="Howarth C."/>
            <person name="Mehta T."/>
            <person name="Neiman D."/>
            <person name="Pearson M."/>
            <person name="Roberts A."/>
            <person name="Saif S."/>
            <person name="Shea T."/>
            <person name="Shenoy N."/>
            <person name="Sisk P."/>
            <person name="Stolte C."/>
            <person name="Sykes S."/>
            <person name="White J."/>
            <person name="Yandava C."/>
            <person name="Haas B."/>
            <person name="Nusbaum C."/>
            <person name="Birren B."/>
        </authorList>
    </citation>
    <scope>NUCLEOTIDE SEQUENCE</scope>
    <source>
        <strain evidence="2">ATCC 18188</strain>
    </source>
</reference>
<proteinExistence type="predicted"/>